<dbReference type="RefSeq" id="WP_377178124.1">
    <property type="nucleotide sequence ID" value="NZ_JBHTMY010000003.1"/>
</dbReference>
<keyword evidence="3" id="KW-1185">Reference proteome</keyword>
<evidence type="ECO:0000313" key="3">
    <source>
        <dbReference type="Proteomes" id="UP001597201"/>
    </source>
</evidence>
<comment type="caution">
    <text evidence="2">The sequence shown here is derived from an EMBL/GenBank/DDBJ whole genome shotgun (WGS) entry which is preliminary data.</text>
</comment>
<keyword evidence="1" id="KW-0732">Signal</keyword>
<dbReference type="Proteomes" id="UP001597201">
    <property type="component" value="Unassembled WGS sequence"/>
</dbReference>
<evidence type="ECO:0000256" key="1">
    <source>
        <dbReference type="SAM" id="SignalP"/>
    </source>
</evidence>
<evidence type="ECO:0000313" key="2">
    <source>
        <dbReference type="EMBL" id="MFD1315701.1"/>
    </source>
</evidence>
<name>A0ABW3Y3I7_9FLAO</name>
<proteinExistence type="predicted"/>
<feature type="chain" id="PRO_5046086895" evidence="1">
    <location>
        <begin position="20"/>
        <end position="120"/>
    </location>
</feature>
<accession>A0ABW3Y3I7</accession>
<organism evidence="2 3">
    <name type="scientific">Namhaeicola litoreus</name>
    <dbReference type="NCBI Taxonomy" id="1052145"/>
    <lineage>
        <taxon>Bacteria</taxon>
        <taxon>Pseudomonadati</taxon>
        <taxon>Bacteroidota</taxon>
        <taxon>Flavobacteriia</taxon>
        <taxon>Flavobacteriales</taxon>
        <taxon>Flavobacteriaceae</taxon>
        <taxon>Namhaeicola</taxon>
    </lineage>
</organism>
<dbReference type="EMBL" id="JBHTMY010000003">
    <property type="protein sequence ID" value="MFD1315701.1"/>
    <property type="molecule type" value="Genomic_DNA"/>
</dbReference>
<feature type="signal peptide" evidence="1">
    <location>
        <begin position="1"/>
        <end position="19"/>
    </location>
</feature>
<gene>
    <name evidence="2" type="ORF">ACFQ39_08750</name>
</gene>
<sequence length="120" mass="13687">MKKIFIIFAFVLFALQTNAQEMNNSNVQVGDALIIQKPSTPSFKHIYFPKDNFIIKRGGIVNYDNIYANEVHVVKIVEKKDGSQEVVLQRTDGKKFFKTYNTVRADLTKALESGELTKKT</sequence>
<protein>
    <submittedName>
        <fullName evidence="2">Uncharacterized protein</fullName>
    </submittedName>
</protein>
<reference evidence="3" key="1">
    <citation type="journal article" date="2019" name="Int. J. Syst. Evol. Microbiol.">
        <title>The Global Catalogue of Microorganisms (GCM) 10K type strain sequencing project: providing services to taxonomists for standard genome sequencing and annotation.</title>
        <authorList>
            <consortium name="The Broad Institute Genomics Platform"/>
            <consortium name="The Broad Institute Genome Sequencing Center for Infectious Disease"/>
            <person name="Wu L."/>
            <person name="Ma J."/>
        </authorList>
    </citation>
    <scope>NUCLEOTIDE SEQUENCE [LARGE SCALE GENOMIC DNA]</scope>
    <source>
        <strain evidence="3">CCUG 61485</strain>
    </source>
</reference>